<dbReference type="PANTHER" id="PTHR46503:SF1">
    <property type="entry name" value="INTER-ALPHA-TRYPSIN INHIBITOR HEAVY CHAIN-LIKE PROTEIN"/>
    <property type="match status" value="1"/>
</dbReference>
<dbReference type="SMART" id="SM00327">
    <property type="entry name" value="VWA"/>
    <property type="match status" value="1"/>
</dbReference>
<feature type="region of interest" description="Disordered" evidence="1">
    <location>
        <begin position="16"/>
        <end position="42"/>
    </location>
</feature>
<evidence type="ECO:0000313" key="3">
    <source>
        <dbReference type="EMBL" id="WOG92659.1"/>
    </source>
</evidence>
<feature type="domain" description="VWFA" evidence="2">
    <location>
        <begin position="325"/>
        <end position="495"/>
    </location>
</feature>
<organism evidence="3 4">
    <name type="scientific">Daucus carota subsp. sativus</name>
    <name type="common">Carrot</name>
    <dbReference type="NCBI Taxonomy" id="79200"/>
    <lineage>
        <taxon>Eukaryota</taxon>
        <taxon>Viridiplantae</taxon>
        <taxon>Streptophyta</taxon>
        <taxon>Embryophyta</taxon>
        <taxon>Tracheophyta</taxon>
        <taxon>Spermatophyta</taxon>
        <taxon>Magnoliopsida</taxon>
        <taxon>eudicotyledons</taxon>
        <taxon>Gunneridae</taxon>
        <taxon>Pentapetalae</taxon>
        <taxon>asterids</taxon>
        <taxon>campanulids</taxon>
        <taxon>Apiales</taxon>
        <taxon>Apiaceae</taxon>
        <taxon>Apioideae</taxon>
        <taxon>Scandiceae</taxon>
        <taxon>Daucinae</taxon>
        <taxon>Daucus</taxon>
        <taxon>Daucus sect. Daucus</taxon>
    </lineage>
</organism>
<name>A0AAF0WN71_DAUCS</name>
<dbReference type="Gene3D" id="3.40.50.410">
    <property type="entry name" value="von Willebrand factor, type A domain"/>
    <property type="match status" value="1"/>
</dbReference>
<dbReference type="AlphaFoldDB" id="A0AAF0WN71"/>
<dbReference type="PANTHER" id="PTHR46503">
    <property type="entry name" value="INTER-ALPHA-TRYPSIN INHIBITOR HEAVY CHAIN-LIKE PROTEIN"/>
    <property type="match status" value="1"/>
</dbReference>
<evidence type="ECO:0000313" key="4">
    <source>
        <dbReference type="Proteomes" id="UP000077755"/>
    </source>
</evidence>
<sequence length="750" mass="83025">MADEFTKAVQDGISLSKRLNLGKGRSAAPPKPMSQMDKSSHPQSYLPTAPMIYAVIPDPSVVDNPDIPSYQPHVHGRCDPPALIPLHMNAVSVQAHCYLDTAFVTVTASWRLHCVMRNRHCDCRFAIPLAHEGSVLSVEVDAAGKSYSTQLISTNEEVDTKKVAKPENGGFVKPHIFTFTIPQVDGGSNVSVKVRWSHKLQYQNGQFNLIVPFSFPSFVNPAGNKMSKKEKIHLDINSGPGTEVVCKTISHPLKELRRDGGKLGFFYESQVLSWSTSDFIFTYGVSTNSFANVILQSPSVFDIDKRDMFCLYMFPGSKFSKKVFKKEVLFVVDISGSMRGKPLEDTKSAIFAALSELIPGDSFNVIAFNDEAYLFSSSLELATKEAIEKATEWIGMNFVAGGGTNLSLPLNKAIDMFSSTQSTFPIIILITDGAVEDERDICDILESHMTKSRSLHPRIYTFGIGSFCNHYFLRMLAEIGRGRHEAAYEVDSIEMQMKNFFRKALSTVLANIRIGSMDNLDELEIYPSRVPDLLSESPLIIYGRYCGKFPNTTKIEGILSDMSKFTIDVKLQEAKEMPVDEILAKHQIESYTAQSWFSKSKDLEIKIAELSEQTSVISEYTRMILLEEGEKHAKTVSAETRKGQLPNEVNRQKLLVFPNSGIGFGSVSATAANSRPGRDEHKLPESAEMFIKAASNCCSIMCGHCCCMCCIQTCSRINDQCAIILTQFCTALSCLGCYSCCEACCGSDSL</sequence>
<accession>A0AAF0WN71</accession>
<reference evidence="3" key="2">
    <citation type="submission" date="2022-03" db="EMBL/GenBank/DDBJ databases">
        <title>Draft title - Genomic analysis of global carrot germplasm unveils the trajectory of domestication and the origin of high carotenoid orange carrot.</title>
        <authorList>
            <person name="Iorizzo M."/>
            <person name="Ellison S."/>
            <person name="Senalik D."/>
            <person name="Macko-Podgorni A."/>
            <person name="Grzebelus D."/>
            <person name="Bostan H."/>
            <person name="Rolling W."/>
            <person name="Curaba J."/>
            <person name="Simon P."/>
        </authorList>
    </citation>
    <scope>NUCLEOTIDE SEQUENCE</scope>
    <source>
        <tissue evidence="3">Leaf</tissue>
    </source>
</reference>
<evidence type="ECO:0000256" key="1">
    <source>
        <dbReference type="SAM" id="MobiDB-lite"/>
    </source>
</evidence>
<reference evidence="3" key="1">
    <citation type="journal article" date="2016" name="Nat. Genet.">
        <title>A high-quality carrot genome assembly provides new insights into carotenoid accumulation and asterid genome evolution.</title>
        <authorList>
            <person name="Iorizzo M."/>
            <person name="Ellison S."/>
            <person name="Senalik D."/>
            <person name="Zeng P."/>
            <person name="Satapoomin P."/>
            <person name="Huang J."/>
            <person name="Bowman M."/>
            <person name="Iovene M."/>
            <person name="Sanseverino W."/>
            <person name="Cavagnaro P."/>
            <person name="Yildiz M."/>
            <person name="Macko-Podgorni A."/>
            <person name="Moranska E."/>
            <person name="Grzebelus E."/>
            <person name="Grzebelus D."/>
            <person name="Ashrafi H."/>
            <person name="Zheng Z."/>
            <person name="Cheng S."/>
            <person name="Spooner D."/>
            <person name="Van Deynze A."/>
            <person name="Simon P."/>
        </authorList>
    </citation>
    <scope>NUCLEOTIDE SEQUENCE</scope>
    <source>
        <tissue evidence="3">Leaf</tissue>
    </source>
</reference>
<dbReference type="InterPro" id="IPR002035">
    <property type="entry name" value="VWF_A"/>
</dbReference>
<dbReference type="InterPro" id="IPR036465">
    <property type="entry name" value="vWFA_dom_sf"/>
</dbReference>
<gene>
    <name evidence="3" type="ORF">DCAR_0311933</name>
</gene>
<dbReference type="EMBL" id="CP093345">
    <property type="protein sequence ID" value="WOG92659.1"/>
    <property type="molecule type" value="Genomic_DNA"/>
</dbReference>
<dbReference type="Proteomes" id="UP000077755">
    <property type="component" value="Chromosome 3"/>
</dbReference>
<dbReference type="SUPFAM" id="SSF53300">
    <property type="entry name" value="vWA-like"/>
    <property type="match status" value="1"/>
</dbReference>
<proteinExistence type="predicted"/>
<evidence type="ECO:0000259" key="2">
    <source>
        <dbReference type="SMART" id="SM00327"/>
    </source>
</evidence>
<protein>
    <recommendedName>
        <fullName evidence="2">VWFA domain-containing protein</fullName>
    </recommendedName>
</protein>
<keyword evidence="4" id="KW-1185">Reference proteome</keyword>
<dbReference type="Pfam" id="PF13768">
    <property type="entry name" value="VWA_3"/>
    <property type="match status" value="1"/>
</dbReference>